<keyword evidence="1" id="KW-0812">Transmembrane</keyword>
<proteinExistence type="predicted"/>
<evidence type="ECO:0000313" key="2">
    <source>
        <dbReference type="EMBL" id="NLR22682.1"/>
    </source>
</evidence>
<feature type="transmembrane region" description="Helical" evidence="1">
    <location>
        <begin position="6"/>
        <end position="26"/>
    </location>
</feature>
<sequence>MSAVRLMHQQMGLFWGAGVWLGALCVSKLPWQAIISAVVLLVINVFIFALFWWDKRASTLAQSRIPERNLLLCGLLGLNIITPVAMYMLRHKTIKPSFNFKLLMVFIMQTIVFGMLFIWLFI</sequence>
<feature type="transmembrane region" description="Helical" evidence="1">
    <location>
        <begin position="33"/>
        <end position="53"/>
    </location>
</feature>
<feature type="transmembrane region" description="Helical" evidence="1">
    <location>
        <begin position="101"/>
        <end position="121"/>
    </location>
</feature>
<dbReference type="RefSeq" id="WP_039491603.1">
    <property type="nucleotide sequence ID" value="NZ_CBCSDF010000009.1"/>
</dbReference>
<dbReference type="GeneID" id="98337822"/>
<dbReference type="Pfam" id="PF06961">
    <property type="entry name" value="DUF1294"/>
    <property type="match status" value="1"/>
</dbReference>
<keyword evidence="5" id="KW-1185">Reference proteome</keyword>
<protein>
    <submittedName>
        <fullName evidence="2">DUF1294 domain-containing protein</fullName>
    </submittedName>
</protein>
<dbReference type="Proteomes" id="UP001304419">
    <property type="component" value="Chromosome 2"/>
</dbReference>
<feature type="transmembrane region" description="Helical" evidence="1">
    <location>
        <begin position="69"/>
        <end position="89"/>
    </location>
</feature>
<accession>A0A8I2H630</accession>
<name>A0A8I2H630_9GAMM</name>
<dbReference type="AlphaFoldDB" id="A0A8I2H630"/>
<evidence type="ECO:0000256" key="1">
    <source>
        <dbReference type="SAM" id="Phobius"/>
    </source>
</evidence>
<dbReference type="Proteomes" id="UP000646877">
    <property type="component" value="Unassembled WGS sequence"/>
</dbReference>
<dbReference type="EMBL" id="CP137579">
    <property type="protein sequence ID" value="WOX31135.1"/>
    <property type="molecule type" value="Genomic_DNA"/>
</dbReference>
<keyword evidence="1" id="KW-0472">Membrane</keyword>
<dbReference type="EMBL" id="WEIA01000010">
    <property type="protein sequence ID" value="NLR22682.1"/>
    <property type="molecule type" value="Genomic_DNA"/>
</dbReference>
<evidence type="ECO:0000313" key="4">
    <source>
        <dbReference type="Proteomes" id="UP000646877"/>
    </source>
</evidence>
<evidence type="ECO:0000313" key="5">
    <source>
        <dbReference type="Proteomes" id="UP001304419"/>
    </source>
</evidence>
<keyword evidence="1" id="KW-1133">Transmembrane helix</keyword>
<evidence type="ECO:0000313" key="3">
    <source>
        <dbReference type="EMBL" id="WOX31135.1"/>
    </source>
</evidence>
<dbReference type="InterPro" id="IPR010718">
    <property type="entry name" value="DUF1294"/>
</dbReference>
<reference evidence="2" key="1">
    <citation type="submission" date="2019-10" db="EMBL/GenBank/DDBJ databases">
        <authorList>
            <person name="Paulsen S."/>
        </authorList>
    </citation>
    <scope>NUCLEOTIDE SEQUENCE</scope>
    <source>
        <strain evidence="2">LMG 19692</strain>
    </source>
</reference>
<organism evidence="2 4">
    <name type="scientific">Pseudoalteromonas maricaloris</name>
    <dbReference type="NCBI Taxonomy" id="184924"/>
    <lineage>
        <taxon>Bacteria</taxon>
        <taxon>Pseudomonadati</taxon>
        <taxon>Pseudomonadota</taxon>
        <taxon>Gammaproteobacteria</taxon>
        <taxon>Alteromonadales</taxon>
        <taxon>Pseudoalteromonadaceae</taxon>
        <taxon>Pseudoalteromonas</taxon>
    </lineage>
</organism>
<reference evidence="3 5" key="2">
    <citation type="submission" date="2023-10" db="EMBL/GenBank/DDBJ databases">
        <title>To unveil natural product biosynthetic capacity in Pseudoalteromonas.</title>
        <authorList>
            <person name="Wang J."/>
        </authorList>
    </citation>
    <scope>NUCLEOTIDE SEQUENCE [LARGE SCALE GENOMIC DNA]</scope>
    <source>
        <strain evidence="3 5">DSM 15914</strain>
    </source>
</reference>
<gene>
    <name evidence="2" type="ORF">F9Y85_15515</name>
    <name evidence="3" type="ORF">R5H13_19510</name>
</gene>